<evidence type="ECO:0000313" key="1">
    <source>
        <dbReference type="EMBL" id="SEM04354.1"/>
    </source>
</evidence>
<gene>
    <name evidence="1" type="ORF">SAMN04488691_11713</name>
</gene>
<accession>A0A1H7V5I8</accession>
<dbReference type="AlphaFoldDB" id="A0A1H7V5I8"/>
<name>A0A1H7V5I8_HALLR</name>
<sequence length="76" mass="8808">MVRGGICFFFTVIPIEIRKRSTPLLDDTDSDTSVFFEMPTELISIVDPQFSTNPSWDIRLVPRHLAFSVYRFTAHE</sequence>
<dbReference type="Proteomes" id="UP000183894">
    <property type="component" value="Unassembled WGS sequence"/>
</dbReference>
<evidence type="ECO:0000313" key="2">
    <source>
        <dbReference type="Proteomes" id="UP000183894"/>
    </source>
</evidence>
<dbReference type="EMBL" id="FOAD01000017">
    <property type="protein sequence ID" value="SEM04354.1"/>
    <property type="molecule type" value="Genomic_DNA"/>
</dbReference>
<protein>
    <submittedName>
        <fullName evidence="1">Uncharacterized protein</fullName>
    </submittedName>
</protein>
<proteinExistence type="predicted"/>
<organism evidence="1 2">
    <name type="scientific">Haloferax larsenii</name>
    <dbReference type="NCBI Taxonomy" id="302484"/>
    <lineage>
        <taxon>Archaea</taxon>
        <taxon>Methanobacteriati</taxon>
        <taxon>Methanobacteriota</taxon>
        <taxon>Stenosarchaea group</taxon>
        <taxon>Halobacteria</taxon>
        <taxon>Halobacteriales</taxon>
        <taxon>Haloferacaceae</taxon>
        <taxon>Haloferax</taxon>
    </lineage>
</organism>
<reference evidence="1 2" key="1">
    <citation type="submission" date="2016-10" db="EMBL/GenBank/DDBJ databases">
        <authorList>
            <person name="de Groot N.N."/>
        </authorList>
    </citation>
    <scope>NUCLEOTIDE SEQUENCE [LARGE SCALE GENOMIC DNA]</scope>
    <source>
        <strain evidence="1 2">CDM_5</strain>
    </source>
</reference>